<feature type="transmembrane region" description="Helical" evidence="1">
    <location>
        <begin position="178"/>
        <end position="194"/>
    </location>
</feature>
<evidence type="ECO:0000256" key="1">
    <source>
        <dbReference type="SAM" id="Phobius"/>
    </source>
</evidence>
<proteinExistence type="predicted"/>
<evidence type="ECO:0000313" key="2">
    <source>
        <dbReference type="EMBL" id="TFK49556.1"/>
    </source>
</evidence>
<dbReference type="Proteomes" id="UP000305948">
    <property type="component" value="Unassembled WGS sequence"/>
</dbReference>
<organism evidence="2 3">
    <name type="scientific">Heliocybe sulcata</name>
    <dbReference type="NCBI Taxonomy" id="5364"/>
    <lineage>
        <taxon>Eukaryota</taxon>
        <taxon>Fungi</taxon>
        <taxon>Dikarya</taxon>
        <taxon>Basidiomycota</taxon>
        <taxon>Agaricomycotina</taxon>
        <taxon>Agaricomycetes</taxon>
        <taxon>Gloeophyllales</taxon>
        <taxon>Gloeophyllaceae</taxon>
        <taxon>Heliocybe</taxon>
    </lineage>
</organism>
<keyword evidence="1" id="KW-0812">Transmembrane</keyword>
<feature type="transmembrane region" description="Helical" evidence="1">
    <location>
        <begin position="20"/>
        <end position="41"/>
    </location>
</feature>
<feature type="transmembrane region" description="Helical" evidence="1">
    <location>
        <begin position="48"/>
        <end position="66"/>
    </location>
</feature>
<dbReference type="PANTHER" id="PTHR32251">
    <property type="entry name" value="3-OXO-5-ALPHA-STEROID 4-DEHYDROGENASE"/>
    <property type="match status" value="1"/>
</dbReference>
<dbReference type="PANTHER" id="PTHR32251:SF23">
    <property type="entry name" value="3-OXO-5-ALPHA-STEROID 4-DEHYDROGENASE (DUF1295)"/>
    <property type="match status" value="1"/>
</dbReference>
<dbReference type="InterPro" id="IPR010721">
    <property type="entry name" value="UstE-like"/>
</dbReference>
<protein>
    <submittedName>
        <fullName evidence="2">DUF1295-domain-containing protein</fullName>
    </submittedName>
</protein>
<name>A0A5C3MZC9_9AGAM</name>
<dbReference type="GO" id="GO:0016020">
    <property type="term" value="C:membrane"/>
    <property type="evidence" value="ECO:0007669"/>
    <property type="project" value="TreeGrafter"/>
</dbReference>
<accession>A0A5C3MZC9</accession>
<dbReference type="Gene3D" id="1.20.120.1630">
    <property type="match status" value="1"/>
</dbReference>
<dbReference type="EMBL" id="ML213515">
    <property type="protein sequence ID" value="TFK49556.1"/>
    <property type="molecule type" value="Genomic_DNA"/>
</dbReference>
<reference evidence="2 3" key="1">
    <citation type="journal article" date="2019" name="Nat. Ecol. Evol.">
        <title>Megaphylogeny resolves global patterns of mushroom evolution.</title>
        <authorList>
            <person name="Varga T."/>
            <person name="Krizsan K."/>
            <person name="Foldi C."/>
            <person name="Dima B."/>
            <person name="Sanchez-Garcia M."/>
            <person name="Sanchez-Ramirez S."/>
            <person name="Szollosi G.J."/>
            <person name="Szarkandi J.G."/>
            <person name="Papp V."/>
            <person name="Albert L."/>
            <person name="Andreopoulos W."/>
            <person name="Angelini C."/>
            <person name="Antonin V."/>
            <person name="Barry K.W."/>
            <person name="Bougher N.L."/>
            <person name="Buchanan P."/>
            <person name="Buyck B."/>
            <person name="Bense V."/>
            <person name="Catcheside P."/>
            <person name="Chovatia M."/>
            <person name="Cooper J."/>
            <person name="Damon W."/>
            <person name="Desjardin D."/>
            <person name="Finy P."/>
            <person name="Geml J."/>
            <person name="Haridas S."/>
            <person name="Hughes K."/>
            <person name="Justo A."/>
            <person name="Karasinski D."/>
            <person name="Kautmanova I."/>
            <person name="Kiss B."/>
            <person name="Kocsube S."/>
            <person name="Kotiranta H."/>
            <person name="LaButti K.M."/>
            <person name="Lechner B.E."/>
            <person name="Liimatainen K."/>
            <person name="Lipzen A."/>
            <person name="Lukacs Z."/>
            <person name="Mihaltcheva S."/>
            <person name="Morgado L.N."/>
            <person name="Niskanen T."/>
            <person name="Noordeloos M.E."/>
            <person name="Ohm R.A."/>
            <person name="Ortiz-Santana B."/>
            <person name="Ovrebo C."/>
            <person name="Racz N."/>
            <person name="Riley R."/>
            <person name="Savchenko A."/>
            <person name="Shiryaev A."/>
            <person name="Soop K."/>
            <person name="Spirin V."/>
            <person name="Szebenyi C."/>
            <person name="Tomsovsky M."/>
            <person name="Tulloss R.E."/>
            <person name="Uehling J."/>
            <person name="Grigoriev I.V."/>
            <person name="Vagvolgyi C."/>
            <person name="Papp T."/>
            <person name="Martin F.M."/>
            <person name="Miettinen O."/>
            <person name="Hibbett D.S."/>
            <person name="Nagy L.G."/>
        </authorList>
    </citation>
    <scope>NUCLEOTIDE SEQUENCE [LARGE SCALE GENOMIC DNA]</scope>
    <source>
        <strain evidence="2 3">OMC1185</strain>
    </source>
</reference>
<evidence type="ECO:0000313" key="3">
    <source>
        <dbReference type="Proteomes" id="UP000305948"/>
    </source>
</evidence>
<keyword evidence="3" id="KW-1185">Reference proteome</keyword>
<dbReference type="Pfam" id="PF06966">
    <property type="entry name" value="DUF1295"/>
    <property type="match status" value="1"/>
</dbReference>
<gene>
    <name evidence="2" type="ORF">OE88DRAFT_1662062</name>
</gene>
<feature type="transmembrane region" description="Helical" evidence="1">
    <location>
        <begin position="86"/>
        <end position="106"/>
    </location>
</feature>
<keyword evidence="1" id="KW-1133">Transmembrane helix</keyword>
<dbReference type="OrthoDB" id="201504at2759"/>
<dbReference type="AlphaFoldDB" id="A0A5C3MZC9"/>
<sequence>MPPVPVGALLRRTIPPTFRWPLKFCAYTTLTCYVLSVITGNASQVDRVWTFLPTIYTAYYALLPLWPWSSPLPLYPYVPRDVPRRIVMDMSPRALMMLGLQVVWMLRLSYNTWRRGLFNFHDEDYRWQIVRNKVPKWLFQIFNLTFIAIAQNIILFLLGLPAHIASTQPHTSLAPSDYILGALALLTLLGEFIADNQQYSFQTYKQTGFLNTDEWPGARIRWTQEDAKRGFVTRGLWAWSRHPNFFCEQTFWVIQTLIPLLAPGDPHLPKRLPTSESSLTPFWPLTPALVLCMLFLSSTRFTESISLGKYPEAYRAYQARVSMFVPVLTPVWGLLLKLNGNKERVEVVVWGKGEEKKRD</sequence>
<feature type="transmembrane region" description="Helical" evidence="1">
    <location>
        <begin position="137"/>
        <end position="158"/>
    </location>
</feature>
<keyword evidence="1" id="KW-0472">Membrane</keyword>